<dbReference type="InterPro" id="IPR011990">
    <property type="entry name" value="TPR-like_helical_dom_sf"/>
</dbReference>
<dbReference type="SUPFAM" id="SSF48452">
    <property type="entry name" value="TPR-like"/>
    <property type="match status" value="1"/>
</dbReference>
<proteinExistence type="predicted"/>
<gene>
    <name evidence="3" type="ORF">TWF718_000355</name>
</gene>
<dbReference type="Pfam" id="PF00856">
    <property type="entry name" value="SET"/>
    <property type="match status" value="1"/>
</dbReference>
<evidence type="ECO:0000313" key="3">
    <source>
        <dbReference type="EMBL" id="KAK6355980.1"/>
    </source>
</evidence>
<keyword evidence="4" id="KW-1185">Reference proteome</keyword>
<feature type="region of interest" description="Disordered" evidence="1">
    <location>
        <begin position="842"/>
        <end position="912"/>
    </location>
</feature>
<dbReference type="PROSITE" id="PS50280">
    <property type="entry name" value="SET"/>
    <property type="match status" value="1"/>
</dbReference>
<name>A0AAN8RGC8_9PEZI</name>
<dbReference type="SUPFAM" id="SSF82199">
    <property type="entry name" value="SET domain"/>
    <property type="match status" value="1"/>
</dbReference>
<dbReference type="Proteomes" id="UP001313282">
    <property type="component" value="Unassembled WGS sequence"/>
</dbReference>
<reference evidence="3 4" key="1">
    <citation type="submission" date="2019-10" db="EMBL/GenBank/DDBJ databases">
        <authorList>
            <person name="Palmer J.M."/>
        </authorList>
    </citation>
    <scope>NUCLEOTIDE SEQUENCE [LARGE SCALE GENOMIC DNA]</scope>
    <source>
        <strain evidence="3 4">TWF718</strain>
    </source>
</reference>
<dbReference type="InterPro" id="IPR001214">
    <property type="entry name" value="SET_dom"/>
</dbReference>
<dbReference type="AlphaFoldDB" id="A0AAN8RGC8"/>
<dbReference type="EMBL" id="JAVHNR010000001">
    <property type="protein sequence ID" value="KAK6355980.1"/>
    <property type="molecule type" value="Genomic_DNA"/>
</dbReference>
<evidence type="ECO:0000256" key="1">
    <source>
        <dbReference type="SAM" id="MobiDB-lite"/>
    </source>
</evidence>
<protein>
    <recommendedName>
        <fullName evidence="2">SET domain-containing protein</fullName>
    </recommendedName>
</protein>
<dbReference type="Gene3D" id="1.25.40.10">
    <property type="entry name" value="Tetratricopeptide repeat domain"/>
    <property type="match status" value="1"/>
</dbReference>
<evidence type="ECO:0000259" key="2">
    <source>
        <dbReference type="PROSITE" id="PS50280"/>
    </source>
</evidence>
<sequence>MWKPVPPSFLDGTRKNTLKSLITLFDQRSEKSESVKGKKNPITTKDAVKERCKYIQDQEEEAYTREGMFRFVLVEPYEPANPSTPIDKLKKVQVRDLIVGKRHKGTYIKIMITSVARRHDFAVDVMFEDEGGTFGILRVYFLDEENGPEDHLASGALFIIREPYLWNDGDNTTFVRVDHHSDMELIHCWDFTTEKHVPAIWRFFSPAEVMKAEGLMTMAEAFRTHKSFEEAFQMYSWVEQRAIREGSNVPKNILIMLYRGRLSINVQLRRYHVIAKDIEAYLKICPDDEQAFYLRALRLYYTGRYEVCQDEVNKLLEKGPETTGLKLSYLGRRAKERFEEVKLGKYNWRSMRQNAITFCSYTDHAEFSHPVKLKKTPKGRRIFTTRDVKRGDLLIVAKAIAITRHDDINMCVQLAPRNGKFECEYGCSAIFDLKIMERIRREGSEWFEKTLCLMDDDGSYVPTQNRHPDGSKIVDPFHIEAIRRRNSITISDIPLQQHRGAGYMAATPGHLQREVSYSCGMWFLPSFLRHSCISNAHRTVIGEMLIVRAGKDIPKDTKVTINFSTPSNLEYPMTDFVCTCPAHTHDLVLSGDPKDPENIAKMKRSIWYEFNASCQYIETAKLSPEKWRKLNLLDLLLSMTAILDKIRPTLPPANEVPQVQIAHRYRYIAAAYYDAGQRRHASCSYYKVLDCLGVDYMILEQFDEVIWENHGQCTDDLFHTYNDLSVLARTPGIKRCWRNAAIDTYEILFGERYSYRTVIGTAPFIEAKDKCKCTGVDNFMDADETQMRKRLGVDHKKEQEVRNTVDGMAMMQIMDDGNARACKKLEEKKKREKELGAERMAEVIRRREKERERESEREKRVKQEEAEVEEKKLRSEKENEKKDGGRKNRDRASISSIFNDYSDPRITAPTRP</sequence>
<dbReference type="Gene3D" id="2.170.270.10">
    <property type="entry name" value="SET domain"/>
    <property type="match status" value="1"/>
</dbReference>
<comment type="caution">
    <text evidence="3">The sequence shown here is derived from an EMBL/GenBank/DDBJ whole genome shotgun (WGS) entry which is preliminary data.</text>
</comment>
<organism evidence="3 4">
    <name type="scientific">Orbilia javanica</name>
    <dbReference type="NCBI Taxonomy" id="47235"/>
    <lineage>
        <taxon>Eukaryota</taxon>
        <taxon>Fungi</taxon>
        <taxon>Dikarya</taxon>
        <taxon>Ascomycota</taxon>
        <taxon>Pezizomycotina</taxon>
        <taxon>Orbiliomycetes</taxon>
        <taxon>Orbiliales</taxon>
        <taxon>Orbiliaceae</taxon>
        <taxon>Orbilia</taxon>
    </lineage>
</organism>
<dbReference type="PANTHER" id="PTHR47643">
    <property type="entry name" value="TPR DOMAIN PROTEIN (AFU_ORTHOLOGUE AFUA_5G12710)"/>
    <property type="match status" value="1"/>
</dbReference>
<accession>A0AAN8RGC8</accession>
<feature type="compositionally biased region" description="Basic and acidic residues" evidence="1">
    <location>
        <begin position="842"/>
        <end position="892"/>
    </location>
</feature>
<evidence type="ECO:0000313" key="4">
    <source>
        <dbReference type="Proteomes" id="UP001313282"/>
    </source>
</evidence>
<dbReference type="InterPro" id="IPR053209">
    <property type="entry name" value="Gramillin-biosynth_MTr"/>
</dbReference>
<dbReference type="InterPro" id="IPR046341">
    <property type="entry name" value="SET_dom_sf"/>
</dbReference>
<feature type="domain" description="SET" evidence="2">
    <location>
        <begin position="369"/>
        <end position="564"/>
    </location>
</feature>
<dbReference type="PANTHER" id="PTHR47643:SF2">
    <property type="entry name" value="TPR DOMAIN PROTEIN (AFU_ORTHOLOGUE AFUA_5G12710)"/>
    <property type="match status" value="1"/>
</dbReference>